<evidence type="ECO:0000313" key="6">
    <source>
        <dbReference type="EMBL" id="GGL73270.1"/>
    </source>
</evidence>
<dbReference type="InterPro" id="IPR036388">
    <property type="entry name" value="WH-like_DNA-bd_sf"/>
</dbReference>
<dbReference type="PROSITE" id="PS51078">
    <property type="entry name" value="ICLR_ED"/>
    <property type="match status" value="1"/>
</dbReference>
<dbReference type="Pfam" id="PF09339">
    <property type="entry name" value="HTH_IclR"/>
    <property type="match status" value="1"/>
</dbReference>
<dbReference type="GO" id="GO:0045892">
    <property type="term" value="P:negative regulation of DNA-templated transcription"/>
    <property type="evidence" value="ECO:0007669"/>
    <property type="project" value="TreeGrafter"/>
</dbReference>
<dbReference type="EMBL" id="BMMZ01000009">
    <property type="protein sequence ID" value="GGL73270.1"/>
    <property type="molecule type" value="Genomic_DNA"/>
</dbReference>
<dbReference type="Proteomes" id="UP000613840">
    <property type="component" value="Unassembled WGS sequence"/>
</dbReference>
<dbReference type="GO" id="GO:0003700">
    <property type="term" value="F:DNA-binding transcription factor activity"/>
    <property type="evidence" value="ECO:0007669"/>
    <property type="project" value="TreeGrafter"/>
</dbReference>
<sequence>MADHVGPDAGAGEAPPGGAVRVLSALRYLAGQPNGARLIDIAHSLGLPRSSAHRALAPLIQSGFARQDHQGLYHVGFELLRLVFSYQDARAPSLLVGPLLQRLAAETGETAHYGVLEGDRIVYQAKVSGSGDGLRMSSVIGGSNPAYRTGIGKALLMHRLRDLDAVREYVAATGPLEARTPHTITTAEGLHAALAEGREQGYLLDREENDLGVVCVALPLFLDSPSRPTGAISVSAVATRTDIDSLVAQLPRIHQIVVDELGSEVLVASEPHHGG</sequence>
<comment type="caution">
    <text evidence="6">The sequence shown here is derived from an EMBL/GenBank/DDBJ whole genome shotgun (WGS) entry which is preliminary data.</text>
</comment>
<dbReference type="InterPro" id="IPR050707">
    <property type="entry name" value="HTH_MetabolicPath_Reg"/>
</dbReference>
<dbReference type="InterPro" id="IPR005471">
    <property type="entry name" value="Tscrpt_reg_IclR_N"/>
</dbReference>
<dbReference type="PANTHER" id="PTHR30136">
    <property type="entry name" value="HELIX-TURN-HELIX TRANSCRIPTIONAL REGULATOR, ICLR FAMILY"/>
    <property type="match status" value="1"/>
</dbReference>
<dbReference type="Pfam" id="PF01614">
    <property type="entry name" value="IclR_C"/>
    <property type="match status" value="1"/>
</dbReference>
<proteinExistence type="predicted"/>
<evidence type="ECO:0000313" key="7">
    <source>
        <dbReference type="Proteomes" id="UP000613840"/>
    </source>
</evidence>
<dbReference type="Gene3D" id="1.10.10.10">
    <property type="entry name" value="Winged helix-like DNA-binding domain superfamily/Winged helix DNA-binding domain"/>
    <property type="match status" value="1"/>
</dbReference>
<dbReference type="InterPro" id="IPR036390">
    <property type="entry name" value="WH_DNA-bd_sf"/>
</dbReference>
<dbReference type="PROSITE" id="PS51077">
    <property type="entry name" value="HTH_ICLR"/>
    <property type="match status" value="1"/>
</dbReference>
<gene>
    <name evidence="6" type="ORF">GCM10011575_34550</name>
</gene>
<reference evidence="6" key="2">
    <citation type="submission" date="2020-09" db="EMBL/GenBank/DDBJ databases">
        <authorList>
            <person name="Sun Q."/>
            <person name="Zhou Y."/>
        </authorList>
    </citation>
    <scope>NUCLEOTIDE SEQUENCE</scope>
    <source>
        <strain evidence="6">CGMCC 4.7306</strain>
    </source>
</reference>
<dbReference type="SUPFAM" id="SSF55781">
    <property type="entry name" value="GAF domain-like"/>
    <property type="match status" value="1"/>
</dbReference>
<reference evidence="6" key="1">
    <citation type="journal article" date="2014" name="Int. J. Syst. Evol. Microbiol.">
        <title>Complete genome sequence of Corynebacterium casei LMG S-19264T (=DSM 44701T), isolated from a smear-ripened cheese.</title>
        <authorList>
            <consortium name="US DOE Joint Genome Institute (JGI-PGF)"/>
            <person name="Walter F."/>
            <person name="Albersmeier A."/>
            <person name="Kalinowski J."/>
            <person name="Ruckert C."/>
        </authorList>
    </citation>
    <scope>NUCLEOTIDE SEQUENCE</scope>
    <source>
        <strain evidence="6">CGMCC 4.7306</strain>
    </source>
</reference>
<keyword evidence="1" id="KW-0805">Transcription regulation</keyword>
<dbReference type="Gene3D" id="3.30.450.40">
    <property type="match status" value="1"/>
</dbReference>
<evidence type="ECO:0000256" key="1">
    <source>
        <dbReference type="ARBA" id="ARBA00023015"/>
    </source>
</evidence>
<dbReference type="GO" id="GO:0003677">
    <property type="term" value="F:DNA binding"/>
    <property type="evidence" value="ECO:0007669"/>
    <property type="project" value="UniProtKB-KW"/>
</dbReference>
<dbReference type="SMART" id="SM00346">
    <property type="entry name" value="HTH_ICLR"/>
    <property type="match status" value="1"/>
</dbReference>
<dbReference type="RefSeq" id="WP_188896618.1">
    <property type="nucleotide sequence ID" value="NZ_BMMZ01000009.1"/>
</dbReference>
<dbReference type="AlphaFoldDB" id="A0A917SFF6"/>
<protein>
    <submittedName>
        <fullName evidence="6">IclR family transcriptional regulator</fullName>
    </submittedName>
</protein>
<evidence type="ECO:0000259" key="5">
    <source>
        <dbReference type="PROSITE" id="PS51078"/>
    </source>
</evidence>
<evidence type="ECO:0000259" key="4">
    <source>
        <dbReference type="PROSITE" id="PS51077"/>
    </source>
</evidence>
<dbReference type="SUPFAM" id="SSF46785">
    <property type="entry name" value="Winged helix' DNA-binding domain"/>
    <property type="match status" value="1"/>
</dbReference>
<dbReference type="InterPro" id="IPR014757">
    <property type="entry name" value="Tscrpt_reg_IclR_C"/>
</dbReference>
<evidence type="ECO:0000256" key="3">
    <source>
        <dbReference type="ARBA" id="ARBA00023163"/>
    </source>
</evidence>
<evidence type="ECO:0000256" key="2">
    <source>
        <dbReference type="ARBA" id="ARBA00023125"/>
    </source>
</evidence>
<name>A0A917SFF6_9ACTN</name>
<dbReference type="InterPro" id="IPR029016">
    <property type="entry name" value="GAF-like_dom_sf"/>
</dbReference>
<feature type="domain" description="IclR-ED" evidence="5">
    <location>
        <begin position="78"/>
        <end position="263"/>
    </location>
</feature>
<feature type="domain" description="HTH iclR-type" evidence="4">
    <location>
        <begin position="16"/>
        <end position="77"/>
    </location>
</feature>
<keyword evidence="2" id="KW-0238">DNA-binding</keyword>
<organism evidence="6 7">
    <name type="scientific">Microlunatus endophyticus</name>
    <dbReference type="NCBI Taxonomy" id="1716077"/>
    <lineage>
        <taxon>Bacteria</taxon>
        <taxon>Bacillati</taxon>
        <taxon>Actinomycetota</taxon>
        <taxon>Actinomycetes</taxon>
        <taxon>Propionibacteriales</taxon>
        <taxon>Propionibacteriaceae</taxon>
        <taxon>Microlunatus</taxon>
    </lineage>
</organism>
<keyword evidence="7" id="KW-1185">Reference proteome</keyword>
<dbReference type="PANTHER" id="PTHR30136:SF24">
    <property type="entry name" value="HTH-TYPE TRANSCRIPTIONAL REPRESSOR ALLR"/>
    <property type="match status" value="1"/>
</dbReference>
<keyword evidence="3" id="KW-0804">Transcription</keyword>
<accession>A0A917SFF6</accession>